<feature type="chain" id="PRO_5015706744" evidence="1">
    <location>
        <begin position="28"/>
        <end position="173"/>
    </location>
</feature>
<accession>A0A2U3JZZ9</accession>
<organism evidence="2 3">
    <name type="scientific">Candidatus Sulfotelmatobacter kueseliae</name>
    <dbReference type="NCBI Taxonomy" id="2042962"/>
    <lineage>
        <taxon>Bacteria</taxon>
        <taxon>Pseudomonadati</taxon>
        <taxon>Acidobacteriota</taxon>
        <taxon>Terriglobia</taxon>
        <taxon>Terriglobales</taxon>
        <taxon>Candidatus Korobacteraceae</taxon>
        <taxon>Candidatus Sulfotelmatobacter</taxon>
    </lineage>
</organism>
<evidence type="ECO:0000313" key="2">
    <source>
        <dbReference type="EMBL" id="SPF32938.1"/>
    </source>
</evidence>
<sequence>MRNMIMKNIRLALLGVLGIALLSTAVAQQASKHVLSGDELKKAIPAEFFFAGQKATVQLRNAAGFQLAGSKMALAALVDASGYATSIQQKYQGLLITEVKLNIGGSELAPGQYGFGFTEGGKFVVMDVANNDVLSTAFQTDQELKRPVPLKLVEDGEGYKLYAGRKWVGVKAE</sequence>
<keyword evidence="1" id="KW-0732">Signal</keyword>
<proteinExistence type="predicted"/>
<feature type="signal peptide" evidence="1">
    <location>
        <begin position="1"/>
        <end position="27"/>
    </location>
</feature>
<protein>
    <submittedName>
        <fullName evidence="2">Uncharacterized protein</fullName>
    </submittedName>
</protein>
<evidence type="ECO:0000313" key="3">
    <source>
        <dbReference type="Proteomes" id="UP000238701"/>
    </source>
</evidence>
<dbReference type="AlphaFoldDB" id="A0A2U3JZZ9"/>
<name>A0A2U3JZZ9_9BACT</name>
<reference evidence="3" key="1">
    <citation type="submission" date="2018-02" db="EMBL/GenBank/DDBJ databases">
        <authorList>
            <person name="Hausmann B."/>
        </authorList>
    </citation>
    <scope>NUCLEOTIDE SEQUENCE [LARGE SCALE GENOMIC DNA]</scope>
    <source>
        <strain evidence="3">Peat soil MAG SbA1</strain>
    </source>
</reference>
<evidence type="ECO:0000256" key="1">
    <source>
        <dbReference type="SAM" id="SignalP"/>
    </source>
</evidence>
<dbReference type="EMBL" id="OMOD01000014">
    <property type="protein sequence ID" value="SPF32938.1"/>
    <property type="molecule type" value="Genomic_DNA"/>
</dbReference>
<gene>
    <name evidence="2" type="ORF">SBA1_1100013</name>
</gene>
<dbReference type="Proteomes" id="UP000238701">
    <property type="component" value="Unassembled WGS sequence"/>
</dbReference>